<organism evidence="2 3">
    <name type="scientific">Molorchus minor</name>
    <dbReference type="NCBI Taxonomy" id="1323400"/>
    <lineage>
        <taxon>Eukaryota</taxon>
        <taxon>Metazoa</taxon>
        <taxon>Ecdysozoa</taxon>
        <taxon>Arthropoda</taxon>
        <taxon>Hexapoda</taxon>
        <taxon>Insecta</taxon>
        <taxon>Pterygota</taxon>
        <taxon>Neoptera</taxon>
        <taxon>Endopterygota</taxon>
        <taxon>Coleoptera</taxon>
        <taxon>Polyphaga</taxon>
        <taxon>Cucujiformia</taxon>
        <taxon>Chrysomeloidea</taxon>
        <taxon>Cerambycidae</taxon>
        <taxon>Lamiinae</taxon>
        <taxon>Monochamini</taxon>
        <taxon>Molorchus</taxon>
    </lineage>
</organism>
<reference evidence="2" key="1">
    <citation type="journal article" date="2023" name="Insect Mol. Biol.">
        <title>Genome sequencing provides insights into the evolution of gene families encoding plant cell wall-degrading enzymes in longhorned beetles.</title>
        <authorList>
            <person name="Shin N.R."/>
            <person name="Okamura Y."/>
            <person name="Kirsch R."/>
            <person name="Pauchet Y."/>
        </authorList>
    </citation>
    <scope>NUCLEOTIDE SEQUENCE</scope>
    <source>
        <strain evidence="2">MMC_N1</strain>
    </source>
</reference>
<gene>
    <name evidence="2" type="ORF">NQ317_010711</name>
</gene>
<evidence type="ECO:0000256" key="1">
    <source>
        <dbReference type="SAM" id="MobiDB-lite"/>
    </source>
</evidence>
<dbReference type="EMBL" id="JAPWTJ010000005">
    <property type="protein sequence ID" value="KAJ8985953.1"/>
    <property type="molecule type" value="Genomic_DNA"/>
</dbReference>
<protein>
    <submittedName>
        <fullName evidence="2">Uncharacterized protein</fullName>
    </submittedName>
</protein>
<evidence type="ECO:0000313" key="3">
    <source>
        <dbReference type="Proteomes" id="UP001162164"/>
    </source>
</evidence>
<accession>A0ABQ9K5U4</accession>
<feature type="region of interest" description="Disordered" evidence="1">
    <location>
        <begin position="136"/>
        <end position="159"/>
    </location>
</feature>
<name>A0ABQ9K5U4_9CUCU</name>
<dbReference type="Proteomes" id="UP001162164">
    <property type="component" value="Unassembled WGS sequence"/>
</dbReference>
<feature type="compositionally biased region" description="Polar residues" evidence="1">
    <location>
        <begin position="136"/>
        <end position="149"/>
    </location>
</feature>
<keyword evidence="3" id="KW-1185">Reference proteome</keyword>
<sequence length="159" mass="19246">MMKKLEEAKLREEARWREKLFRKKPVWQALAYSHEEDLAMRLLLRKDEERLRTEEHRLRMQHMLSRVNQQPTLFERQSYVNCPKTREELVKQLHKEYKHLKRTPKRSISDLSDIRTLVEMKDEAIQAFLDEHFLNNSDDTATSKESVNSTEEKEKCDCD</sequence>
<comment type="caution">
    <text evidence="2">The sequence shown here is derived from an EMBL/GenBank/DDBJ whole genome shotgun (WGS) entry which is preliminary data.</text>
</comment>
<proteinExistence type="predicted"/>
<feature type="compositionally biased region" description="Basic and acidic residues" evidence="1">
    <location>
        <begin position="150"/>
        <end position="159"/>
    </location>
</feature>
<evidence type="ECO:0000313" key="2">
    <source>
        <dbReference type="EMBL" id="KAJ8985953.1"/>
    </source>
</evidence>